<evidence type="ECO:0000256" key="4">
    <source>
        <dbReference type="ARBA" id="ARBA00023163"/>
    </source>
</evidence>
<dbReference type="Pfam" id="PF08281">
    <property type="entry name" value="Sigma70_r4_2"/>
    <property type="match status" value="1"/>
</dbReference>
<dbReference type="Gene3D" id="1.10.10.10">
    <property type="entry name" value="Winged helix-like DNA-binding domain superfamily/Winged helix DNA-binding domain"/>
    <property type="match status" value="1"/>
</dbReference>
<feature type="domain" description="RNA polymerase sigma-70 region 2" evidence="5">
    <location>
        <begin position="50"/>
        <end position="111"/>
    </location>
</feature>
<protein>
    <submittedName>
        <fullName evidence="7">RNA polymerase sigma-70 factor (ECF subfamily)</fullName>
    </submittedName>
</protein>
<dbReference type="InterPro" id="IPR036388">
    <property type="entry name" value="WH-like_DNA-bd_sf"/>
</dbReference>
<dbReference type="Gene3D" id="1.10.1740.10">
    <property type="match status" value="1"/>
</dbReference>
<name>A0A2V3UWJ9_9SPHN</name>
<comment type="similarity">
    <text evidence="1">Belongs to the sigma-70 factor family. ECF subfamily.</text>
</comment>
<dbReference type="GO" id="GO:0003677">
    <property type="term" value="F:DNA binding"/>
    <property type="evidence" value="ECO:0007669"/>
    <property type="project" value="InterPro"/>
</dbReference>
<dbReference type="InterPro" id="IPR039425">
    <property type="entry name" value="RNA_pol_sigma-70-like"/>
</dbReference>
<keyword evidence="4" id="KW-0804">Transcription</keyword>
<gene>
    <name evidence="7" type="ORF">C7451_10969</name>
</gene>
<evidence type="ECO:0000259" key="5">
    <source>
        <dbReference type="Pfam" id="PF04542"/>
    </source>
</evidence>
<organism evidence="7 8">
    <name type="scientific">Blastomonas natatoria</name>
    <dbReference type="NCBI Taxonomy" id="34015"/>
    <lineage>
        <taxon>Bacteria</taxon>
        <taxon>Pseudomonadati</taxon>
        <taxon>Pseudomonadota</taxon>
        <taxon>Alphaproteobacteria</taxon>
        <taxon>Sphingomonadales</taxon>
        <taxon>Sphingomonadaceae</taxon>
        <taxon>Blastomonas</taxon>
    </lineage>
</organism>
<dbReference type="Proteomes" id="UP000248014">
    <property type="component" value="Unassembled WGS sequence"/>
</dbReference>
<dbReference type="GO" id="GO:0006352">
    <property type="term" value="P:DNA-templated transcription initiation"/>
    <property type="evidence" value="ECO:0007669"/>
    <property type="project" value="InterPro"/>
</dbReference>
<accession>A0A2V3UWJ9</accession>
<dbReference type="SUPFAM" id="SSF88659">
    <property type="entry name" value="Sigma3 and sigma4 domains of RNA polymerase sigma factors"/>
    <property type="match status" value="1"/>
</dbReference>
<evidence type="ECO:0000256" key="1">
    <source>
        <dbReference type="ARBA" id="ARBA00010641"/>
    </source>
</evidence>
<evidence type="ECO:0000313" key="8">
    <source>
        <dbReference type="Proteomes" id="UP000248014"/>
    </source>
</evidence>
<dbReference type="InterPro" id="IPR014284">
    <property type="entry name" value="RNA_pol_sigma-70_dom"/>
</dbReference>
<proteinExistence type="inferred from homology"/>
<dbReference type="AlphaFoldDB" id="A0A2V3UWJ9"/>
<dbReference type="EMBL" id="QJJM01000009">
    <property type="protein sequence ID" value="PXW73783.1"/>
    <property type="molecule type" value="Genomic_DNA"/>
</dbReference>
<feature type="domain" description="RNA polymerase sigma factor 70 region 4 type 2" evidence="6">
    <location>
        <begin position="138"/>
        <end position="190"/>
    </location>
</feature>
<comment type="caution">
    <text evidence="7">The sequence shown here is derived from an EMBL/GenBank/DDBJ whole genome shotgun (WGS) entry which is preliminary data.</text>
</comment>
<keyword evidence="2" id="KW-0805">Transcription regulation</keyword>
<keyword evidence="3" id="KW-0731">Sigma factor</keyword>
<dbReference type="InterPro" id="IPR007627">
    <property type="entry name" value="RNA_pol_sigma70_r2"/>
</dbReference>
<dbReference type="SUPFAM" id="SSF88946">
    <property type="entry name" value="Sigma2 domain of RNA polymerase sigma factors"/>
    <property type="match status" value="1"/>
</dbReference>
<dbReference type="InterPro" id="IPR013249">
    <property type="entry name" value="RNA_pol_sigma70_r4_t2"/>
</dbReference>
<dbReference type="PANTHER" id="PTHR43133:SF25">
    <property type="entry name" value="RNA POLYMERASE SIGMA FACTOR RFAY-RELATED"/>
    <property type="match status" value="1"/>
</dbReference>
<sequence length="232" mass="25523">MLLWGQLKRGEFMTIIPDQSTKADAAEMRNEEAVVPLDDATFKQRLAATIPHLRAFAYSLCGKMDVADDLVQDTMLKAWAARARFRPDTSMRAWTFVILRNCYISQMRRNKFTAPYDEGVAERTLTANSDQQAPLHLEDVRMALMQLGADQREAIILVGAGGFSYEEAAEICDCAVGTMKSRVSRARAALAAMLDGDSPIGTRRQRNAADEAMSDILGTLDKLSEGVTALAA</sequence>
<dbReference type="InterPro" id="IPR013324">
    <property type="entry name" value="RNA_pol_sigma_r3/r4-like"/>
</dbReference>
<keyword evidence="8" id="KW-1185">Reference proteome</keyword>
<reference evidence="7 8" key="1">
    <citation type="submission" date="2018-05" db="EMBL/GenBank/DDBJ databases">
        <title>Genomic Encyclopedia of Type Strains, Phase IV (KMG-IV): sequencing the most valuable type-strain genomes for metagenomic binning, comparative biology and taxonomic classification.</title>
        <authorList>
            <person name="Goeker M."/>
        </authorList>
    </citation>
    <scope>NUCLEOTIDE SEQUENCE [LARGE SCALE GENOMIC DNA]</scope>
    <source>
        <strain evidence="7 8">DSM 3183</strain>
    </source>
</reference>
<evidence type="ECO:0000256" key="2">
    <source>
        <dbReference type="ARBA" id="ARBA00023015"/>
    </source>
</evidence>
<dbReference type="InterPro" id="IPR013325">
    <property type="entry name" value="RNA_pol_sigma_r2"/>
</dbReference>
<evidence type="ECO:0000259" key="6">
    <source>
        <dbReference type="Pfam" id="PF08281"/>
    </source>
</evidence>
<evidence type="ECO:0000313" key="7">
    <source>
        <dbReference type="EMBL" id="PXW73783.1"/>
    </source>
</evidence>
<dbReference type="GO" id="GO:0016987">
    <property type="term" value="F:sigma factor activity"/>
    <property type="evidence" value="ECO:0007669"/>
    <property type="project" value="UniProtKB-KW"/>
</dbReference>
<evidence type="ECO:0000256" key="3">
    <source>
        <dbReference type="ARBA" id="ARBA00023082"/>
    </source>
</evidence>
<dbReference type="Pfam" id="PF04542">
    <property type="entry name" value="Sigma70_r2"/>
    <property type="match status" value="1"/>
</dbReference>
<dbReference type="NCBIfam" id="TIGR02937">
    <property type="entry name" value="sigma70-ECF"/>
    <property type="match status" value="1"/>
</dbReference>
<dbReference type="PANTHER" id="PTHR43133">
    <property type="entry name" value="RNA POLYMERASE ECF-TYPE SIGMA FACTO"/>
    <property type="match status" value="1"/>
</dbReference>